<name>S3MZT3_9GAMM</name>
<dbReference type="Pfam" id="PF19742">
    <property type="entry name" value="DUF6231"/>
    <property type="match status" value="1"/>
</dbReference>
<dbReference type="PATRIC" id="fig|421052.3.peg.2068"/>
<dbReference type="Proteomes" id="UP000014568">
    <property type="component" value="Unassembled WGS sequence"/>
</dbReference>
<comment type="caution">
    <text evidence="1">The sequence shown here is derived from an EMBL/GenBank/DDBJ whole genome shotgun (WGS) entry which is preliminary data.</text>
</comment>
<dbReference type="OrthoDB" id="5609094at2"/>
<dbReference type="EMBL" id="ATGI01000027">
    <property type="protein sequence ID" value="EPF73360.1"/>
    <property type="molecule type" value="Genomic_DNA"/>
</dbReference>
<keyword evidence="2" id="KW-1185">Reference proteome</keyword>
<reference evidence="1 2" key="1">
    <citation type="submission" date="2013-06" db="EMBL/GenBank/DDBJ databases">
        <title>The Genome Sequence of Acinetobacter rudis CIP 110305.</title>
        <authorList>
            <consortium name="The Broad Institute Genome Sequencing Platform"/>
            <consortium name="The Broad Institute Genome Sequencing Center for Infectious Disease"/>
            <person name="Cerqueira G."/>
            <person name="Feldgarden M."/>
            <person name="Courvalin P."/>
            <person name="Perichon B."/>
            <person name="Grillot-Courvalin C."/>
            <person name="Clermont D."/>
            <person name="Rocha E."/>
            <person name="Yoon E.-J."/>
            <person name="Nemec A."/>
            <person name="Young S.K."/>
            <person name="Zeng Q."/>
            <person name="Gargeya S."/>
            <person name="Fitzgerald M."/>
            <person name="Abouelleil A."/>
            <person name="Alvarado L."/>
            <person name="Berlin A.M."/>
            <person name="Chapman S.B."/>
            <person name="Dewar J."/>
            <person name="Goldberg J."/>
            <person name="Griggs A."/>
            <person name="Gujja S."/>
            <person name="Hansen M."/>
            <person name="Howarth C."/>
            <person name="Imamovic A."/>
            <person name="Larimer J."/>
            <person name="McCowan C."/>
            <person name="Murphy C."/>
            <person name="Pearson M."/>
            <person name="Priest M."/>
            <person name="Roberts A."/>
            <person name="Saif S."/>
            <person name="Shea T."/>
            <person name="Sykes S."/>
            <person name="Wortman J."/>
            <person name="Nusbaum C."/>
            <person name="Birren B."/>
        </authorList>
    </citation>
    <scope>NUCLEOTIDE SEQUENCE [LARGE SCALE GENOMIC DNA]</scope>
    <source>
        <strain evidence="1 2">CIP 110305</strain>
    </source>
</reference>
<dbReference type="RefSeq" id="WP_016656522.1">
    <property type="nucleotide sequence ID" value="NZ_KE340353.1"/>
</dbReference>
<dbReference type="STRING" id="632955.GCA_000829675_03424"/>
<accession>S3MZT3</accession>
<evidence type="ECO:0000313" key="1">
    <source>
        <dbReference type="EMBL" id="EPF73360.1"/>
    </source>
</evidence>
<gene>
    <name evidence="1" type="ORF">F945_02116</name>
</gene>
<dbReference type="InterPro" id="IPR046199">
    <property type="entry name" value="DUF6231"/>
</dbReference>
<sequence>MAEQNVITLMLDDLAQQQPIRTALSIGLNLTNDLSDLNIQFSHFNASVFLNLPFQQRYDLAVVRLNDLELQQFNPQQKTQLIVKLRDLWAKRIVVCAEVQDEKLMRALGFQQLFDYQLIEQQSVWLFNILDYKQVPDWLNAKYWANPENWNKYRW</sequence>
<proteinExistence type="predicted"/>
<organism evidence="1 2">
    <name type="scientific">Acinetobacter rudis CIP 110305</name>
    <dbReference type="NCBI Taxonomy" id="421052"/>
    <lineage>
        <taxon>Bacteria</taxon>
        <taxon>Pseudomonadati</taxon>
        <taxon>Pseudomonadota</taxon>
        <taxon>Gammaproteobacteria</taxon>
        <taxon>Moraxellales</taxon>
        <taxon>Moraxellaceae</taxon>
        <taxon>Acinetobacter</taxon>
    </lineage>
</organism>
<evidence type="ECO:0000313" key="2">
    <source>
        <dbReference type="Proteomes" id="UP000014568"/>
    </source>
</evidence>
<dbReference type="AlphaFoldDB" id="S3MZT3"/>
<protein>
    <submittedName>
        <fullName evidence="1">Uncharacterized protein</fullName>
    </submittedName>
</protein>
<dbReference type="eggNOG" id="ENOG503316U">
    <property type="taxonomic scope" value="Bacteria"/>
</dbReference>
<dbReference type="HOGENOM" id="CLU_1709317_0_0_6"/>